<gene>
    <name evidence="2" type="ORF">CFIMG_003276RA</name>
</gene>
<accession>A0A2C5WZV6</accession>
<keyword evidence="3" id="KW-1185">Reference proteome</keyword>
<protein>
    <submittedName>
        <fullName evidence="2">Uncharacterized protein</fullName>
    </submittedName>
</protein>
<dbReference type="Proteomes" id="UP000222788">
    <property type="component" value="Unassembled WGS sequence"/>
</dbReference>
<dbReference type="AlphaFoldDB" id="A0A2C5WZV6"/>
<reference evidence="2 3" key="1">
    <citation type="journal article" date="2013" name="Fungal Biol.">
        <title>Analysis of microsatellite markers in the genome of the plant pathogen Ceratocystis fimbriata.</title>
        <authorList>
            <person name="Simpson M.C."/>
            <person name="Wilken P.M."/>
            <person name="Coetzee M.P."/>
            <person name="Wingfield M.J."/>
            <person name="Wingfield B.D."/>
        </authorList>
    </citation>
    <scope>NUCLEOTIDE SEQUENCE [LARGE SCALE GENOMIC DNA]</scope>
    <source>
        <strain evidence="2 3">CBS 114723</strain>
    </source>
</reference>
<dbReference type="EMBL" id="APWK03000094">
    <property type="protein sequence ID" value="PHH51396.1"/>
    <property type="molecule type" value="Genomic_DNA"/>
</dbReference>
<reference evidence="2 3" key="2">
    <citation type="journal article" date="2013" name="IMA Fungus">
        <title>IMA Genome-F 1: Ceratocystis fimbriata: Draft nuclear genome sequence for the plant pathogen, Ceratocystis fimbriata.</title>
        <authorList>
            <person name="Wilken P.M."/>
            <person name="Steenkamp E.T."/>
            <person name="Wingfield M.J."/>
            <person name="de Beer Z.W."/>
            <person name="Wingfield B.D."/>
        </authorList>
    </citation>
    <scope>NUCLEOTIDE SEQUENCE [LARGE SCALE GENOMIC DNA]</scope>
    <source>
        <strain evidence="2 3">CBS 114723</strain>
    </source>
</reference>
<sequence>MLRTGCPPSKRPIRPPTRTTPVSGRSAPAAVCLLPRTPLFSSEPLLPACMACPARPSATTPGFRYCVRFSALR</sequence>
<proteinExistence type="predicted"/>
<organism evidence="2 3">
    <name type="scientific">Ceratocystis fimbriata CBS 114723</name>
    <dbReference type="NCBI Taxonomy" id="1035309"/>
    <lineage>
        <taxon>Eukaryota</taxon>
        <taxon>Fungi</taxon>
        <taxon>Dikarya</taxon>
        <taxon>Ascomycota</taxon>
        <taxon>Pezizomycotina</taxon>
        <taxon>Sordariomycetes</taxon>
        <taxon>Hypocreomycetidae</taxon>
        <taxon>Microascales</taxon>
        <taxon>Ceratocystidaceae</taxon>
        <taxon>Ceratocystis</taxon>
    </lineage>
</organism>
<name>A0A2C5WZV6_9PEZI</name>
<evidence type="ECO:0000313" key="2">
    <source>
        <dbReference type="EMBL" id="PHH51396.1"/>
    </source>
</evidence>
<feature type="region of interest" description="Disordered" evidence="1">
    <location>
        <begin position="1"/>
        <end position="26"/>
    </location>
</feature>
<evidence type="ECO:0000313" key="3">
    <source>
        <dbReference type="Proteomes" id="UP000222788"/>
    </source>
</evidence>
<comment type="caution">
    <text evidence="2">The sequence shown here is derived from an EMBL/GenBank/DDBJ whole genome shotgun (WGS) entry which is preliminary data.</text>
</comment>
<evidence type="ECO:0000256" key="1">
    <source>
        <dbReference type="SAM" id="MobiDB-lite"/>
    </source>
</evidence>